<dbReference type="RefSeq" id="XP_010704374.1">
    <property type="nucleotide sequence ID" value="XM_010706072.1"/>
</dbReference>
<protein>
    <submittedName>
        <fullName evidence="1">Uncharacterized protein</fullName>
    </submittedName>
</protein>
<dbReference type="OrthoDB" id="273263at2759"/>
<proteinExistence type="predicted"/>
<dbReference type="eggNOG" id="ENOG502S1Q6">
    <property type="taxonomic scope" value="Eukaryota"/>
</dbReference>
<dbReference type="VEuPathDB" id="TriTrypDB:LPAL13_090019300"/>
<dbReference type="AlphaFoldDB" id="A0A088RJ89"/>
<evidence type="ECO:0000313" key="2">
    <source>
        <dbReference type="Proteomes" id="UP000063063"/>
    </source>
</evidence>
<gene>
    <name evidence="1" type="ORF">LPMP_091380</name>
</gene>
<dbReference type="KEGG" id="lpan:LPMP_091380"/>
<dbReference type="GeneID" id="22572708"/>
<organism evidence="1 2">
    <name type="scientific">Leishmania panamensis</name>
    <dbReference type="NCBI Taxonomy" id="5679"/>
    <lineage>
        <taxon>Eukaryota</taxon>
        <taxon>Discoba</taxon>
        <taxon>Euglenozoa</taxon>
        <taxon>Kinetoplastea</taxon>
        <taxon>Metakinetoplastina</taxon>
        <taxon>Trypanosomatida</taxon>
        <taxon>Trypanosomatidae</taxon>
        <taxon>Leishmaniinae</taxon>
        <taxon>Leishmania</taxon>
        <taxon>Leishmania guyanensis species complex</taxon>
    </lineage>
</organism>
<sequence>MFNASQVDELFASTTRTLQRSQVLLDERRSTIQNQRGLPPMFCVASSSAASMSIGSSVAVPYGSASSSFVSTVRSLKSLSEFRSYVEAAADMMEKVREEATAPSPAMQQRRAKGQDFALLQSMTRGLRGATTAAWQTSESTAALWTSATEARGGTEEAAAAEDATAAASSAMCAAPGAHTGSTRSSGAQLTSTLIFSAFCVDIAISVPRAASCIVTELECVFQSSSENGAPPSVVSEWMRDGNVKLSTLLRDVASLLPLPVTMRLFARIADLLFRPPPAFLREPNGSSGHLLGCELLSGGQLLLPALNYYLLDQYPSTLASRWFLQPLQTTAEHLRADYYTSADQFHVQCRWLLRLVLTLLYACQSIALPTSTSSRPPLERRLRTAQRLCDTWLIPLERTFGSSTARHGMSASFNAALVQPHGHLVERLLLTTSPASSSSSLRKAVQLSREWSGILYSAQYRLLLILEKLAHSEVAQANGTSSTSAKQRTYESMLRQNGGKVSVSLLQTLAEDKQLVLDETPSRSPDGHRLYKLHDGLLSDSNGKAVFVYVDDGALFTKASRARAFQRVKSVEEIFKPLQ</sequence>
<accession>A0A088RJ89</accession>
<reference evidence="1 2" key="1">
    <citation type="journal article" date="2015" name="Sci. Rep.">
        <title>The genome of Leishmania panamensis: insights into genomics of the L. (Viannia) subgenus.</title>
        <authorList>
            <person name="Llanes A."/>
            <person name="Restrepo C.M."/>
            <person name="Vecchio G.D."/>
            <person name="Anguizola F.J."/>
            <person name="Lleonart R."/>
        </authorList>
    </citation>
    <scope>NUCLEOTIDE SEQUENCE [LARGE SCALE GENOMIC DNA]</scope>
    <source>
        <strain evidence="1 2">MHOM/PA/94/PSC-1</strain>
    </source>
</reference>
<dbReference type="Proteomes" id="UP000063063">
    <property type="component" value="Chromosome 9"/>
</dbReference>
<dbReference type="EMBL" id="CP009378">
    <property type="protein sequence ID" value="AIN96052.1"/>
    <property type="molecule type" value="Genomic_DNA"/>
</dbReference>
<name>A0A088RJ89_LEIPA</name>
<evidence type="ECO:0000313" key="1">
    <source>
        <dbReference type="EMBL" id="AIN96052.1"/>
    </source>
</evidence>
<dbReference type="VEuPathDB" id="TriTrypDB:LPMP_091380"/>
<keyword evidence="2" id="KW-1185">Reference proteome</keyword>